<keyword evidence="1" id="KW-0732">Signal</keyword>
<evidence type="ECO:0000313" key="3">
    <source>
        <dbReference type="Proteomes" id="UP000011919"/>
    </source>
</evidence>
<reference evidence="2 3" key="1">
    <citation type="journal article" date="2013" name="Genome Announc.">
        <title>Draft Genome Sequence of Bhargavaea cecembensis Strain DSE10T, Isolated from a Deep-Sea Sediment Sample Collected at a Depth of 5,904 m from the Chagos-Laccadive Ridge System in the Indian Ocean.</title>
        <authorList>
            <person name="Shivaji S."/>
            <person name="Ara S."/>
            <person name="Begum Z."/>
            <person name="Ruth M."/>
            <person name="Singh A."/>
            <person name="Kumar Pinnaka A."/>
        </authorList>
    </citation>
    <scope>NUCLEOTIDE SEQUENCE [LARGE SCALE GENOMIC DNA]</scope>
    <source>
        <strain evidence="2 3">DSE10</strain>
    </source>
</reference>
<dbReference type="OrthoDB" id="5349052at2"/>
<keyword evidence="3" id="KW-1185">Reference proteome</keyword>
<dbReference type="Proteomes" id="UP000011919">
    <property type="component" value="Unassembled WGS sequence"/>
</dbReference>
<name>M7P238_9BACL</name>
<dbReference type="AlphaFoldDB" id="M7P238"/>
<dbReference type="EMBL" id="AOFT01000001">
    <property type="protein sequence ID" value="EMR07945.1"/>
    <property type="molecule type" value="Genomic_DNA"/>
</dbReference>
<organism evidence="2 3">
    <name type="scientific">Bhargavaea cecembensis DSE10</name>
    <dbReference type="NCBI Taxonomy" id="1235279"/>
    <lineage>
        <taxon>Bacteria</taxon>
        <taxon>Bacillati</taxon>
        <taxon>Bacillota</taxon>
        <taxon>Bacilli</taxon>
        <taxon>Bacillales</taxon>
        <taxon>Caryophanaceae</taxon>
        <taxon>Bhargavaea</taxon>
    </lineage>
</organism>
<protein>
    <recommendedName>
        <fullName evidence="4">D-alanyl-lipoteichoic acid biosynthesis protein DltD</fullName>
    </recommendedName>
</protein>
<dbReference type="RefSeq" id="WP_008296738.1">
    <property type="nucleotide sequence ID" value="NZ_AOFT01000001.1"/>
</dbReference>
<evidence type="ECO:0008006" key="4">
    <source>
        <dbReference type="Google" id="ProtNLM"/>
    </source>
</evidence>
<accession>M7P238</accession>
<sequence length="347" mass="41068">MTDRQWLASFAAMLVLLSLPAGAVMAFNYYIDPHWNFKLDHELNDFQVGFDERQQKLNYLFSRKPDYDSILIGTSRTTYMNSESFQTEDVFNLGLSGLHIKEYAPYLRYAEEATGVKPERVYVEMYLDIYNGDLDLPLEPPEAYRDRAKNPLLKFTNLYSYDTYKKAKENYQYSKEDYYPKERAYTRDNQVTTTFPGVDMEAARKRNQEKNRLRSNEYPYNESFKQELLKIREAAPDAEFVVFSDLERLDRLAGYFELPAYMEAYERSVREIVEVFGSYRSFYLKNKYTTEDQYWFDYVHFYPEVGDQLIKALETGEGEGTFFIEVDNSNIDRYFAQLRELVGADTN</sequence>
<gene>
    <name evidence="2" type="ORF">C772_00274</name>
</gene>
<dbReference type="STRING" id="1235279.C772_00274"/>
<evidence type="ECO:0000313" key="2">
    <source>
        <dbReference type="EMBL" id="EMR07945.1"/>
    </source>
</evidence>
<dbReference type="eggNOG" id="ENOG502Z9FB">
    <property type="taxonomic scope" value="Bacteria"/>
</dbReference>
<feature type="chain" id="PRO_5039154687" description="D-alanyl-lipoteichoic acid biosynthesis protein DltD" evidence="1">
    <location>
        <begin position="24"/>
        <end position="347"/>
    </location>
</feature>
<evidence type="ECO:0000256" key="1">
    <source>
        <dbReference type="SAM" id="SignalP"/>
    </source>
</evidence>
<feature type="signal peptide" evidence="1">
    <location>
        <begin position="1"/>
        <end position="23"/>
    </location>
</feature>
<proteinExistence type="predicted"/>
<comment type="caution">
    <text evidence="2">The sequence shown here is derived from an EMBL/GenBank/DDBJ whole genome shotgun (WGS) entry which is preliminary data.</text>
</comment>